<proteinExistence type="predicted"/>
<evidence type="ECO:0000313" key="1">
    <source>
        <dbReference type="EMBL" id="BAR55024.1"/>
    </source>
</evidence>
<sequence length="42" mass="4581">MMLARITPGPAGFCIRTFECPACDLIHQLRDEAVATMKSANT</sequence>
<protein>
    <submittedName>
        <fullName evidence="1">Uncharacterized protein</fullName>
    </submittedName>
</protein>
<accession>A0A0E4FW08</accession>
<evidence type="ECO:0000313" key="2">
    <source>
        <dbReference type="Proteomes" id="UP000063308"/>
    </source>
</evidence>
<gene>
    <name evidence="1" type="ORF">NK6_1840</name>
</gene>
<dbReference type="Proteomes" id="UP000063308">
    <property type="component" value="Chromosome"/>
</dbReference>
<organism evidence="1 2">
    <name type="scientific">Bradyrhizobium diazoefficiens</name>
    <dbReference type="NCBI Taxonomy" id="1355477"/>
    <lineage>
        <taxon>Bacteria</taxon>
        <taxon>Pseudomonadati</taxon>
        <taxon>Pseudomonadota</taxon>
        <taxon>Alphaproteobacteria</taxon>
        <taxon>Hyphomicrobiales</taxon>
        <taxon>Nitrobacteraceae</taxon>
        <taxon>Bradyrhizobium</taxon>
    </lineage>
</organism>
<dbReference type="AlphaFoldDB" id="A0A0E4FW08"/>
<dbReference type="EMBL" id="AP014685">
    <property type="protein sequence ID" value="BAR55024.1"/>
    <property type="molecule type" value="Genomic_DNA"/>
</dbReference>
<reference evidence="1 2" key="1">
    <citation type="submission" date="2014-11" db="EMBL/GenBank/DDBJ databases">
        <title>Symbiosis island explosion on the genome of extra-slow-growing strains of soybean bradyrhizobia with massive insertion sequences.</title>
        <authorList>
            <person name="Iida T."/>
            <person name="Minamisawa K."/>
        </authorList>
    </citation>
    <scope>NUCLEOTIDE SEQUENCE [LARGE SCALE GENOMIC DNA]</scope>
    <source>
        <strain evidence="1 2">NK6</strain>
    </source>
</reference>
<name>A0A0E4FW08_9BRAD</name>